<evidence type="ECO:0000256" key="1">
    <source>
        <dbReference type="SAM" id="MobiDB-lite"/>
    </source>
</evidence>
<accession>A0ABM8ZG82</accession>
<comment type="caution">
    <text evidence="2">The sequence shown here is derived from an EMBL/GenBank/DDBJ whole genome shotgun (WGS) entry which is preliminary data.</text>
</comment>
<dbReference type="PROSITE" id="PS51257">
    <property type="entry name" value="PROKAR_LIPOPROTEIN"/>
    <property type="match status" value="1"/>
</dbReference>
<organism evidence="2 3">
    <name type="scientific">Vibrio hippocampi</name>
    <dbReference type="NCBI Taxonomy" id="654686"/>
    <lineage>
        <taxon>Bacteria</taxon>
        <taxon>Pseudomonadati</taxon>
        <taxon>Pseudomonadota</taxon>
        <taxon>Gammaproteobacteria</taxon>
        <taxon>Vibrionales</taxon>
        <taxon>Vibrionaceae</taxon>
        <taxon>Vibrio</taxon>
    </lineage>
</organism>
<name>A0ABM8ZG82_9VIBR</name>
<dbReference type="EMBL" id="CAKLCM010000002">
    <property type="protein sequence ID" value="CAH0525477.1"/>
    <property type="molecule type" value="Genomic_DNA"/>
</dbReference>
<dbReference type="RefSeq" id="WP_237484007.1">
    <property type="nucleotide sequence ID" value="NZ_CAKLCM010000002.1"/>
</dbReference>
<feature type="region of interest" description="Disordered" evidence="1">
    <location>
        <begin position="23"/>
        <end position="43"/>
    </location>
</feature>
<keyword evidence="3" id="KW-1185">Reference proteome</keyword>
<sequence length="433" mass="47754">MHLVRRKTLAALILATLVGCGGSDSSSNDNSPSEESSFDAPTGELKTSMEKIEISDSANAPTFSCQAPEEATTVFETEDLIVSFGQKSQAPYYEQDLAYAAQMSQLGLDELISVTGLDKETDLNLNGTDKWFICFENSKLGEGTGYINGMRVNPKAFDNNALALTKHELFHTIQAELLQDNEAYSHLPFWFQEATAEYFAHAELQESESRSFLEEFTANIANVTSAADPADTSYDVLHYAQDQAIRTDVGYENKLYDIYVTSLKYLVDVGLDKGDMLNLIRNSHSNGSDYTREAFHSAMNDLEADSDIEIPTGYTYEDLRTVAGFTELVLNDWLADTEYSAGFTSVNETIEIGELFLINEDGISYTATVTQDQTTYYYTANSIPDGDYDIYAVDSDDENIYGPKSQTVTDGSLGDVDFTDQPVCTTGACSDED</sequence>
<dbReference type="Proteomes" id="UP000838160">
    <property type="component" value="Unassembled WGS sequence"/>
</dbReference>
<protein>
    <submittedName>
        <fullName evidence="2">Uncharacterized protein</fullName>
    </submittedName>
</protein>
<evidence type="ECO:0000313" key="3">
    <source>
        <dbReference type="Proteomes" id="UP000838160"/>
    </source>
</evidence>
<reference evidence="2" key="1">
    <citation type="submission" date="2021-12" db="EMBL/GenBank/DDBJ databases">
        <authorList>
            <person name="Rodrigo-Torres L."/>
            <person name="Arahal R. D."/>
            <person name="Lucena T."/>
        </authorList>
    </citation>
    <scope>NUCLEOTIDE SEQUENCE</scope>
    <source>
        <strain evidence="2">CECT 8226</strain>
    </source>
</reference>
<evidence type="ECO:0000313" key="2">
    <source>
        <dbReference type="EMBL" id="CAH0525477.1"/>
    </source>
</evidence>
<feature type="compositionally biased region" description="Low complexity" evidence="1">
    <location>
        <begin position="23"/>
        <end position="35"/>
    </location>
</feature>
<proteinExistence type="predicted"/>
<gene>
    <name evidence="2" type="ORF">VHP8226_01000</name>
</gene>